<gene>
    <name evidence="1" type="ORF">OIU84_007953</name>
</gene>
<accession>A0AAD6JU57</accession>
<feature type="non-terminal residue" evidence="1">
    <location>
        <position position="69"/>
    </location>
</feature>
<comment type="caution">
    <text evidence="1">The sequence shown here is derived from an EMBL/GenBank/DDBJ whole genome shotgun (WGS) entry which is preliminary data.</text>
</comment>
<reference evidence="1 2" key="1">
    <citation type="journal article" date="2023" name="Int. J. Mol. Sci.">
        <title>De Novo Assembly and Annotation of 11 Diverse Shrub Willow (Salix) Genomes Reveals Novel Gene Organization in Sex-Linked Regions.</title>
        <authorList>
            <person name="Hyden B."/>
            <person name="Feng K."/>
            <person name="Yates T.B."/>
            <person name="Jawdy S."/>
            <person name="Cereghino C."/>
            <person name="Smart L.B."/>
            <person name="Muchero W."/>
        </authorList>
    </citation>
    <scope>NUCLEOTIDE SEQUENCE [LARGE SCALE GENOMIC DNA]</scope>
    <source>
        <tissue evidence="1">Shoot tip</tissue>
    </source>
</reference>
<sequence>MCQDFLKESSVPIPVIFPIQCVSRSLSLSTSLMLEKACSKNLFWITSNASGAKTCIILDFGWFFMMCFL</sequence>
<protein>
    <submittedName>
        <fullName evidence="1">Uncharacterized protein</fullName>
    </submittedName>
</protein>
<dbReference type="AlphaFoldDB" id="A0AAD6JU57"/>
<dbReference type="Proteomes" id="UP001162972">
    <property type="component" value="Chromosome 15Z"/>
</dbReference>
<keyword evidence="2" id="KW-1185">Reference proteome</keyword>
<dbReference type="EMBL" id="JAPFFJ010000014">
    <property type="protein sequence ID" value="KAJ6411290.1"/>
    <property type="molecule type" value="Genomic_DNA"/>
</dbReference>
<evidence type="ECO:0000313" key="1">
    <source>
        <dbReference type="EMBL" id="KAJ6411290.1"/>
    </source>
</evidence>
<proteinExistence type="predicted"/>
<organism evidence="1 2">
    <name type="scientific">Salix udensis</name>
    <dbReference type="NCBI Taxonomy" id="889485"/>
    <lineage>
        <taxon>Eukaryota</taxon>
        <taxon>Viridiplantae</taxon>
        <taxon>Streptophyta</taxon>
        <taxon>Embryophyta</taxon>
        <taxon>Tracheophyta</taxon>
        <taxon>Spermatophyta</taxon>
        <taxon>Magnoliopsida</taxon>
        <taxon>eudicotyledons</taxon>
        <taxon>Gunneridae</taxon>
        <taxon>Pentapetalae</taxon>
        <taxon>rosids</taxon>
        <taxon>fabids</taxon>
        <taxon>Malpighiales</taxon>
        <taxon>Salicaceae</taxon>
        <taxon>Saliceae</taxon>
        <taxon>Salix</taxon>
    </lineage>
</organism>
<name>A0AAD6JU57_9ROSI</name>
<evidence type="ECO:0000313" key="2">
    <source>
        <dbReference type="Proteomes" id="UP001162972"/>
    </source>
</evidence>